<dbReference type="AlphaFoldDB" id="A0A835FWH6"/>
<accession>A0A835FWH6</accession>
<feature type="compositionally biased region" description="Polar residues" evidence="1">
    <location>
        <begin position="426"/>
        <end position="439"/>
    </location>
</feature>
<dbReference type="Proteomes" id="UP000636709">
    <property type="component" value="Unassembled WGS sequence"/>
</dbReference>
<evidence type="ECO:0000313" key="2">
    <source>
        <dbReference type="EMBL" id="KAF8776338.1"/>
    </source>
</evidence>
<feature type="region of interest" description="Disordered" evidence="1">
    <location>
        <begin position="418"/>
        <end position="482"/>
    </location>
</feature>
<evidence type="ECO:0000256" key="1">
    <source>
        <dbReference type="SAM" id="MobiDB-lite"/>
    </source>
</evidence>
<protein>
    <submittedName>
        <fullName evidence="2">Uncharacterized protein</fullName>
    </submittedName>
</protein>
<evidence type="ECO:0000313" key="3">
    <source>
        <dbReference type="Proteomes" id="UP000636709"/>
    </source>
</evidence>
<proteinExistence type="predicted"/>
<feature type="region of interest" description="Disordered" evidence="1">
    <location>
        <begin position="1"/>
        <end position="99"/>
    </location>
</feature>
<keyword evidence="3" id="KW-1185">Reference proteome</keyword>
<feature type="compositionally biased region" description="Low complexity" evidence="1">
    <location>
        <begin position="440"/>
        <end position="458"/>
    </location>
</feature>
<feature type="region of interest" description="Disordered" evidence="1">
    <location>
        <begin position="345"/>
        <end position="366"/>
    </location>
</feature>
<reference evidence="2" key="1">
    <citation type="submission" date="2020-07" db="EMBL/GenBank/DDBJ databases">
        <title>Genome sequence and genetic diversity analysis of an under-domesticated orphan crop, white fonio (Digitaria exilis).</title>
        <authorList>
            <person name="Bennetzen J.L."/>
            <person name="Chen S."/>
            <person name="Ma X."/>
            <person name="Wang X."/>
            <person name="Yssel A.E.J."/>
            <person name="Chaluvadi S.R."/>
            <person name="Johnson M."/>
            <person name="Gangashetty P."/>
            <person name="Hamidou F."/>
            <person name="Sanogo M.D."/>
            <person name="Zwaenepoel A."/>
            <person name="Wallace J."/>
            <person name="Van De Peer Y."/>
            <person name="Van Deynze A."/>
        </authorList>
    </citation>
    <scope>NUCLEOTIDE SEQUENCE</scope>
    <source>
        <tissue evidence="2">Leaves</tissue>
    </source>
</reference>
<feature type="region of interest" description="Disordered" evidence="1">
    <location>
        <begin position="173"/>
        <end position="197"/>
    </location>
</feature>
<dbReference type="OrthoDB" id="695279at2759"/>
<dbReference type="EMBL" id="JACEFO010000208">
    <property type="protein sequence ID" value="KAF8776338.1"/>
    <property type="molecule type" value="Genomic_DNA"/>
</dbReference>
<comment type="caution">
    <text evidence="2">The sequence shown here is derived from an EMBL/GenBank/DDBJ whole genome shotgun (WGS) entry which is preliminary data.</text>
</comment>
<gene>
    <name evidence="2" type="ORF">HU200_003565</name>
</gene>
<sequence>MGHKHNTRYSGHPAQHVPFIPPPTDKGSSSSSLSDHLNHQQGAGRHAIAFRAHSLKPPPTSSGSRRTRRRGSSALRLFDEMPPADPPSPRWRSVDNDGGFPEIEQAEGYASIRGRLGLPAAMDWILHRALLLWFVLLTSRTMTLLDDTNPSGRPPDSELQDKLSSCRPVRVSWSGSAEHTPGRLSRGPARAVRGGGSLGNARAKAACALTWPWTRAPHSTRSAPSSFVARVACPFTPPHHATPNRRRRDALVVRVVLGLEVTVATQRFVCSSCDAWAPPSPTRQALAKPTHSHLPKRMWLEDRLGQGARWRGTFGDLRTPLCPLPSPVEPMDPASTEVQWWLSTGQRKPNSGEAASKPPTRGACGDFVNLEDLPAHVQDSGGFKKRTTGKRPCPHAAIMLQGVVACNMQPEKQRLGREVARPNGGPTHNTSQASLSPCFSSSDNNLLSSSAPSSQQEACSHRPAALGRPLTRPCTRTYPRQT</sequence>
<name>A0A835FWH6_9POAL</name>
<organism evidence="2 3">
    <name type="scientific">Digitaria exilis</name>
    <dbReference type="NCBI Taxonomy" id="1010633"/>
    <lineage>
        <taxon>Eukaryota</taxon>
        <taxon>Viridiplantae</taxon>
        <taxon>Streptophyta</taxon>
        <taxon>Embryophyta</taxon>
        <taxon>Tracheophyta</taxon>
        <taxon>Spermatophyta</taxon>
        <taxon>Magnoliopsida</taxon>
        <taxon>Liliopsida</taxon>
        <taxon>Poales</taxon>
        <taxon>Poaceae</taxon>
        <taxon>PACMAD clade</taxon>
        <taxon>Panicoideae</taxon>
        <taxon>Panicodae</taxon>
        <taxon>Paniceae</taxon>
        <taxon>Anthephorinae</taxon>
        <taxon>Digitaria</taxon>
    </lineage>
</organism>